<evidence type="ECO:0000313" key="6">
    <source>
        <dbReference type="Proteomes" id="UP000092600"/>
    </source>
</evidence>
<sequence>MLLHYIPDETAGAIATPPVSLRSMFLKAVRSLEPALVTVADEDADFTATDVVSRLRSAFNYLWIPYDAVDTFLPKGSEQRKWYEAGLGWRIEDVIAREGCRGWSGWSSGGGGRSGCGGRGSGGWRSGRRLRWK</sequence>
<evidence type="ECO:0000256" key="1">
    <source>
        <dbReference type="ARBA" id="ARBA00023015"/>
    </source>
</evidence>
<dbReference type="EMBL" id="LSRQ01001726">
    <property type="protein sequence ID" value="OAY76772.1"/>
    <property type="molecule type" value="Genomic_DNA"/>
</dbReference>
<dbReference type="STRING" id="4615.A0A199VI05"/>
<accession>A0A199VI05</accession>
<keyword evidence="1" id="KW-0805">Transcription regulation</keyword>
<dbReference type="AlphaFoldDB" id="A0A199VI05"/>
<comment type="caution">
    <text evidence="3">Lacks conserved residue(s) required for the propagation of feature annotation.</text>
</comment>
<evidence type="ECO:0000256" key="4">
    <source>
        <dbReference type="SAM" id="MobiDB-lite"/>
    </source>
</evidence>
<dbReference type="PROSITE" id="PS50985">
    <property type="entry name" value="GRAS"/>
    <property type="match status" value="1"/>
</dbReference>
<feature type="region of interest" description="SAW" evidence="3">
    <location>
        <begin position="96"/>
        <end position="133"/>
    </location>
</feature>
<feature type="region of interest" description="Disordered" evidence="4">
    <location>
        <begin position="107"/>
        <end position="133"/>
    </location>
</feature>
<evidence type="ECO:0000313" key="5">
    <source>
        <dbReference type="EMBL" id="OAY76772.1"/>
    </source>
</evidence>
<feature type="compositionally biased region" description="Gly residues" evidence="4">
    <location>
        <begin position="107"/>
        <end position="125"/>
    </location>
</feature>
<dbReference type="InterPro" id="IPR005202">
    <property type="entry name" value="TF_GRAS"/>
</dbReference>
<name>A0A199VI05_ANACO</name>
<evidence type="ECO:0000256" key="3">
    <source>
        <dbReference type="PROSITE-ProRule" id="PRU01191"/>
    </source>
</evidence>
<proteinExistence type="inferred from homology"/>
<reference evidence="5 6" key="1">
    <citation type="journal article" date="2016" name="DNA Res.">
        <title>The draft genome of MD-2 pineapple using hybrid error correction of long reads.</title>
        <authorList>
            <person name="Redwan R.M."/>
            <person name="Saidin A."/>
            <person name="Kumar S.V."/>
        </authorList>
    </citation>
    <scope>NUCLEOTIDE SEQUENCE [LARGE SCALE GENOMIC DNA]</scope>
    <source>
        <strain evidence="6">cv. MD2</strain>
        <tissue evidence="5">Leaf</tissue>
    </source>
</reference>
<protein>
    <submittedName>
        <fullName evidence="5">Putative scarecrow-like protein 16</fullName>
    </submittedName>
</protein>
<gene>
    <name evidence="5" type="ORF">ACMD2_18591</name>
</gene>
<organism evidence="5 6">
    <name type="scientific">Ananas comosus</name>
    <name type="common">Pineapple</name>
    <name type="synonym">Ananas ananas</name>
    <dbReference type="NCBI Taxonomy" id="4615"/>
    <lineage>
        <taxon>Eukaryota</taxon>
        <taxon>Viridiplantae</taxon>
        <taxon>Streptophyta</taxon>
        <taxon>Embryophyta</taxon>
        <taxon>Tracheophyta</taxon>
        <taxon>Spermatophyta</taxon>
        <taxon>Magnoliopsida</taxon>
        <taxon>Liliopsida</taxon>
        <taxon>Poales</taxon>
        <taxon>Bromeliaceae</taxon>
        <taxon>Bromelioideae</taxon>
        <taxon>Ananas</taxon>
    </lineage>
</organism>
<comment type="caution">
    <text evidence="5">The sequence shown here is derived from an EMBL/GenBank/DDBJ whole genome shotgun (WGS) entry which is preliminary data.</text>
</comment>
<dbReference type="Proteomes" id="UP000092600">
    <property type="component" value="Unassembled WGS sequence"/>
</dbReference>
<evidence type="ECO:0000256" key="2">
    <source>
        <dbReference type="ARBA" id="ARBA00023163"/>
    </source>
</evidence>
<dbReference type="Pfam" id="PF03514">
    <property type="entry name" value="GRAS"/>
    <property type="match status" value="1"/>
</dbReference>
<keyword evidence="2" id="KW-0804">Transcription</keyword>
<comment type="similarity">
    <text evidence="3">Belongs to the GRAS family.</text>
</comment>